<feature type="compositionally biased region" description="Polar residues" evidence="9">
    <location>
        <begin position="509"/>
        <end position="518"/>
    </location>
</feature>
<dbReference type="PANTHER" id="PTHR43394">
    <property type="entry name" value="ATP-DEPENDENT PERMEASE MDL1, MITOCHONDRIAL"/>
    <property type="match status" value="1"/>
</dbReference>
<feature type="compositionally biased region" description="Polar residues" evidence="9">
    <location>
        <begin position="774"/>
        <end position="798"/>
    </location>
</feature>
<evidence type="ECO:0000256" key="4">
    <source>
        <dbReference type="ARBA" id="ARBA00022692"/>
    </source>
</evidence>
<comment type="similarity">
    <text evidence="2">Belongs to the ABC transporter superfamily. ABCB family. Multidrug resistance exporter (TC 3.A.1.201) subfamily.</text>
</comment>
<comment type="subcellular location">
    <subcellularLocation>
        <location evidence="1">Membrane</location>
        <topology evidence="1">Multi-pass membrane protein</topology>
    </subcellularLocation>
</comment>
<keyword evidence="14" id="KW-1185">Reference proteome</keyword>
<feature type="transmembrane region" description="Helical" evidence="10">
    <location>
        <begin position="381"/>
        <end position="406"/>
    </location>
</feature>
<dbReference type="Pfam" id="PF00664">
    <property type="entry name" value="ABC_membrane"/>
    <property type="match status" value="2"/>
</dbReference>
<dbReference type="GO" id="GO:0015421">
    <property type="term" value="F:ABC-type oligopeptide transporter activity"/>
    <property type="evidence" value="ECO:0007669"/>
    <property type="project" value="TreeGrafter"/>
</dbReference>
<feature type="region of interest" description="Disordered" evidence="9">
    <location>
        <begin position="479"/>
        <end position="518"/>
    </location>
</feature>
<feature type="domain" description="ABC transporter" evidence="11">
    <location>
        <begin position="526"/>
        <end position="764"/>
    </location>
</feature>
<evidence type="ECO:0000259" key="11">
    <source>
        <dbReference type="PROSITE" id="PS50893"/>
    </source>
</evidence>
<feature type="transmembrane region" description="Helical" evidence="10">
    <location>
        <begin position="1116"/>
        <end position="1144"/>
    </location>
</feature>
<sequence length="1463" mass="160841">MRLGVGASVSFPVKFLHPHHLRDEKYPDPQAREHARLTGALVQRREVKLINHKETMCVVLHHENFKDEKRRYHRLWCAISHIQVDKEGSPNMFFEDALELPSTNKDSSSGSFLQDETDKTDKALSEEKETPADPLATVQEVYSFVPNTQTKLYIGIGMFFACCSGVVFPAMAWIFSGSFSDLSATTEGGDYMRGIRNLAFSFMVLGVVAFVFMTMQALLMELAATEMTKEFKHRWFQALLRQDLAYYDLRDISGTASILTANAQKFKKGVGRKLADGVQFFITVILGLVYGFWSSWQVSLLVLAVVPLMALSANFLFVMVSTQTSRSNSSYAKAGSIVYTTISSIRTILSLNAVPSMIEKYESATAEAFEYATKDVMKLGLANGCMMTAFLLCYVPTILYGAFLLYNNVRKSGCDPSGGSVGNESCDPNGENVFGALFGITFAGSVLPQITGSLEAFAGARSAAFPALEAIYRSSSSEKSTEDVAGSTEDRSQALQRRAKSAPLPKYSIDSSSKNGLQPSHVAGNIRFEDVKFAYPSRPEATVFDGFTLDIPAGKTVALCGASGGGKSSVVQLIERFYDPQNGNITLDGTDLRSLNVNWLRSQIGLVSQEPKLFAMSIYDNIAIGCPGATQEQVEEAAKKANAHDFIVSFSDGYNTDCGDQGAQLSGGQRQRIAIARVLIIKPKIILLDEATSALDTESEVIVQEAMDILMEQGDQTILVIAHRLSTIKNADLIAVVSAGKVIETGTHEELIQKKTAYFDLVEAQKGHFGEGSDGTSSKGSSAPPSRTSSTGDLSQGITKSEPLVITDQGDGGGATPVLCFRDVHFHYPSRPGNKVFRGLNLSVRNGETLAIVGPSGQGKSSLIQLIEQFYRPTQGIIEYRGVDMTQLNLPWVREQISLVAQEPTLFDMSIADNIRFGHPTATQEEIEAVAMKANAHQFIMEFPDGYKTKVGYGSSLQISGGQKQRIAIARALLRNPKVLLLDEATSALDSASEQIVQEALDKIMADDTQTTIVIAHRLSTLRNVDRIAVIEKGKVRELGTHEELMALPNGRYRRLQALQDLDTTGHDLEAADDGHEEVEEEENLVVKVDDEYLVDKDREKKNAQRARLLAKGDRTYFLVGGIGAIFAGLVFPGWGFVFAYMILVLYQPVFYCDDSADPFPFAPQFLSCQEYWDYTADNMKALSFKVFYGLLGIMGAAMIGNILMYYGFGTASERMNQRIRNLAFRSLIRQEIGWFDVRPISKITSRLSDDAALIHAFSGQPIRMLCVNLASVLIGLIVSFIYMWPFALVALGTLPFMSLGKALEIQTFMGEDEQEADDPKANSSAGIVVESLSNIRTVASLTIEQERLDQFDVALTKEDPHPVKKNFIKGSTGGFSQIVQMWSFGLLFWFGGWLLFNYSNLFDFKDLLISMFGLIFGITGIGIAMQDLTDSKAASEAADRVFEIIDRKSELDPLSEEGKKLN</sequence>
<dbReference type="InterPro" id="IPR011527">
    <property type="entry name" value="ABC1_TM_dom"/>
</dbReference>
<evidence type="ECO:0000259" key="12">
    <source>
        <dbReference type="PROSITE" id="PS50929"/>
    </source>
</evidence>
<evidence type="ECO:0000256" key="1">
    <source>
        <dbReference type="ARBA" id="ARBA00004141"/>
    </source>
</evidence>
<reference evidence="13" key="1">
    <citation type="journal article" date="2021" name="Sci. Rep.">
        <title>Diploid genomic architecture of Nitzschia inconspicua, an elite biomass production diatom.</title>
        <authorList>
            <person name="Oliver A."/>
            <person name="Podell S."/>
            <person name="Pinowska A."/>
            <person name="Traller J.C."/>
            <person name="Smith S.R."/>
            <person name="McClure R."/>
            <person name="Beliaev A."/>
            <person name="Bohutskyi P."/>
            <person name="Hill E.A."/>
            <person name="Rabines A."/>
            <person name="Zheng H."/>
            <person name="Allen L.Z."/>
            <person name="Kuo A."/>
            <person name="Grigoriev I.V."/>
            <person name="Allen A.E."/>
            <person name="Hazlebeck D."/>
            <person name="Allen E.E."/>
        </authorList>
    </citation>
    <scope>NUCLEOTIDE SEQUENCE</scope>
    <source>
        <strain evidence="13">Hildebrandi</strain>
    </source>
</reference>
<name>A0A9K3LE42_9STRA</name>
<evidence type="ECO:0000256" key="9">
    <source>
        <dbReference type="SAM" id="MobiDB-lite"/>
    </source>
</evidence>
<organism evidence="13 14">
    <name type="scientific">Nitzschia inconspicua</name>
    <dbReference type="NCBI Taxonomy" id="303405"/>
    <lineage>
        <taxon>Eukaryota</taxon>
        <taxon>Sar</taxon>
        <taxon>Stramenopiles</taxon>
        <taxon>Ochrophyta</taxon>
        <taxon>Bacillariophyta</taxon>
        <taxon>Bacillariophyceae</taxon>
        <taxon>Bacillariophycidae</taxon>
        <taxon>Bacillariales</taxon>
        <taxon>Bacillariaceae</taxon>
        <taxon>Nitzschia</taxon>
    </lineage>
</organism>
<feature type="domain" description="ABC transmembrane type-1" evidence="12">
    <location>
        <begin position="156"/>
        <end position="408"/>
    </location>
</feature>
<dbReference type="CDD" id="cd03249">
    <property type="entry name" value="ABC_MTABC3_MDL1_MDL2"/>
    <property type="match status" value="2"/>
</dbReference>
<feature type="domain" description="ABC transporter" evidence="11">
    <location>
        <begin position="819"/>
        <end position="1058"/>
    </location>
</feature>
<dbReference type="PROSITE" id="PS00211">
    <property type="entry name" value="ABC_TRANSPORTER_1"/>
    <property type="match status" value="2"/>
</dbReference>
<dbReference type="CDD" id="cd18577">
    <property type="entry name" value="ABC_6TM_Pgp_ABCB1_D1_like"/>
    <property type="match status" value="1"/>
</dbReference>
<feature type="region of interest" description="Disordered" evidence="9">
    <location>
        <begin position="769"/>
        <end position="798"/>
    </location>
</feature>
<evidence type="ECO:0000256" key="2">
    <source>
        <dbReference type="ARBA" id="ARBA00007577"/>
    </source>
</evidence>
<dbReference type="FunFam" id="3.40.50.300:FF:000836">
    <property type="entry name" value="ABC transporter B family member 25"/>
    <property type="match status" value="1"/>
</dbReference>
<feature type="transmembrane region" description="Helical" evidence="10">
    <location>
        <begin position="1408"/>
        <end position="1426"/>
    </location>
</feature>
<feature type="transmembrane region" description="Helical" evidence="10">
    <location>
        <begin position="274"/>
        <end position="293"/>
    </location>
</feature>
<feature type="transmembrane region" description="Helical" evidence="10">
    <location>
        <begin position="299"/>
        <end position="319"/>
    </location>
</feature>
<protein>
    <submittedName>
        <fullName evidence="13">ABC transporter permease</fullName>
    </submittedName>
</protein>
<evidence type="ECO:0000256" key="3">
    <source>
        <dbReference type="ARBA" id="ARBA00022448"/>
    </source>
</evidence>
<dbReference type="Pfam" id="PF00005">
    <property type="entry name" value="ABC_tran"/>
    <property type="match status" value="2"/>
</dbReference>
<dbReference type="EMBL" id="JAGRRH010000014">
    <property type="protein sequence ID" value="KAG7359131.1"/>
    <property type="molecule type" value="Genomic_DNA"/>
</dbReference>
<evidence type="ECO:0000256" key="7">
    <source>
        <dbReference type="ARBA" id="ARBA00022989"/>
    </source>
</evidence>
<dbReference type="InterPro" id="IPR017871">
    <property type="entry name" value="ABC_transporter-like_CS"/>
</dbReference>
<dbReference type="InterPro" id="IPR003593">
    <property type="entry name" value="AAA+_ATPase"/>
</dbReference>
<dbReference type="Proteomes" id="UP000693970">
    <property type="component" value="Unassembled WGS sequence"/>
</dbReference>
<dbReference type="FunFam" id="3.40.50.300:FF:000251">
    <property type="entry name" value="ABC transporter B family member 19"/>
    <property type="match status" value="1"/>
</dbReference>
<feature type="transmembrane region" description="Helical" evidence="10">
    <location>
        <begin position="195"/>
        <end position="219"/>
    </location>
</feature>
<dbReference type="GO" id="GO:0090374">
    <property type="term" value="P:oligopeptide export from mitochondrion"/>
    <property type="evidence" value="ECO:0007669"/>
    <property type="project" value="TreeGrafter"/>
</dbReference>
<reference evidence="13" key="2">
    <citation type="submission" date="2021-04" db="EMBL/GenBank/DDBJ databases">
        <authorList>
            <person name="Podell S."/>
        </authorList>
    </citation>
    <scope>NUCLEOTIDE SEQUENCE</scope>
    <source>
        <strain evidence="13">Hildebrandi</strain>
    </source>
</reference>
<proteinExistence type="inferred from homology"/>
<gene>
    <name evidence="13" type="ORF">IV203_015720</name>
</gene>
<feature type="transmembrane region" description="Helical" evidence="10">
    <location>
        <begin position="1266"/>
        <end position="1288"/>
    </location>
</feature>
<dbReference type="InterPro" id="IPR003439">
    <property type="entry name" value="ABC_transporter-like_ATP-bd"/>
</dbReference>
<dbReference type="GO" id="GO:0016887">
    <property type="term" value="F:ATP hydrolysis activity"/>
    <property type="evidence" value="ECO:0007669"/>
    <property type="project" value="InterPro"/>
</dbReference>
<dbReference type="PROSITE" id="PS50929">
    <property type="entry name" value="ABC_TM1F"/>
    <property type="match status" value="2"/>
</dbReference>
<evidence type="ECO:0000256" key="5">
    <source>
        <dbReference type="ARBA" id="ARBA00022741"/>
    </source>
</evidence>
<dbReference type="InterPro" id="IPR039421">
    <property type="entry name" value="Type_1_exporter"/>
</dbReference>
<accession>A0A9K3LE42</accession>
<keyword evidence="7 10" id="KW-1133">Transmembrane helix</keyword>
<dbReference type="PROSITE" id="PS50893">
    <property type="entry name" value="ABC_TRANSPORTER_2"/>
    <property type="match status" value="2"/>
</dbReference>
<keyword evidence="8 10" id="KW-0472">Membrane</keyword>
<dbReference type="OrthoDB" id="6500128at2759"/>
<keyword evidence="4 10" id="KW-0812">Transmembrane</keyword>
<evidence type="ECO:0000313" key="13">
    <source>
        <dbReference type="EMBL" id="KAG7359131.1"/>
    </source>
</evidence>
<dbReference type="GO" id="GO:0005524">
    <property type="term" value="F:ATP binding"/>
    <property type="evidence" value="ECO:0007669"/>
    <property type="project" value="UniProtKB-KW"/>
</dbReference>
<evidence type="ECO:0000256" key="6">
    <source>
        <dbReference type="ARBA" id="ARBA00022840"/>
    </source>
</evidence>
<feature type="compositionally biased region" description="Basic and acidic residues" evidence="9">
    <location>
        <begin position="116"/>
        <end position="131"/>
    </location>
</feature>
<dbReference type="CDD" id="cd18578">
    <property type="entry name" value="ABC_6TM_Pgp_ABCB1_D2_like"/>
    <property type="match status" value="1"/>
</dbReference>
<feature type="transmembrane region" description="Helical" evidence="10">
    <location>
        <begin position="1375"/>
        <end position="1396"/>
    </location>
</feature>
<evidence type="ECO:0000256" key="8">
    <source>
        <dbReference type="ARBA" id="ARBA00023136"/>
    </source>
</evidence>
<keyword evidence="3" id="KW-0813">Transport</keyword>
<feature type="region of interest" description="Disordered" evidence="9">
    <location>
        <begin position="102"/>
        <end position="131"/>
    </location>
</feature>
<evidence type="ECO:0000256" key="10">
    <source>
        <dbReference type="SAM" id="Phobius"/>
    </source>
</evidence>
<dbReference type="SMART" id="SM00382">
    <property type="entry name" value="AAA"/>
    <property type="match status" value="2"/>
</dbReference>
<feature type="transmembrane region" description="Helical" evidence="10">
    <location>
        <begin position="1187"/>
        <end position="1209"/>
    </location>
</feature>
<dbReference type="PANTHER" id="PTHR43394:SF27">
    <property type="entry name" value="ATP-DEPENDENT TRANSLOCASE ABCB1-LIKE"/>
    <property type="match status" value="1"/>
</dbReference>
<feature type="domain" description="ABC transmembrane type-1" evidence="12">
    <location>
        <begin position="1119"/>
        <end position="1434"/>
    </location>
</feature>
<feature type="transmembrane region" description="Helical" evidence="10">
    <location>
        <begin position="152"/>
        <end position="175"/>
    </location>
</feature>
<keyword evidence="5" id="KW-0547">Nucleotide-binding</keyword>
<comment type="caution">
    <text evidence="13">The sequence shown here is derived from an EMBL/GenBank/DDBJ whole genome shotgun (WGS) entry which is preliminary data.</text>
</comment>
<dbReference type="GO" id="GO:0005743">
    <property type="term" value="C:mitochondrial inner membrane"/>
    <property type="evidence" value="ECO:0007669"/>
    <property type="project" value="TreeGrafter"/>
</dbReference>
<feature type="compositionally biased region" description="Polar residues" evidence="9">
    <location>
        <begin position="102"/>
        <end position="114"/>
    </location>
</feature>
<keyword evidence="6" id="KW-0067">ATP-binding</keyword>
<evidence type="ECO:0000313" key="14">
    <source>
        <dbReference type="Proteomes" id="UP000693970"/>
    </source>
</evidence>